<dbReference type="EMBL" id="JAVDXO010000007">
    <property type="protein sequence ID" value="MDR7307814.1"/>
    <property type="molecule type" value="Genomic_DNA"/>
</dbReference>
<name>A0ABU1ZQJ9_9BURK</name>
<dbReference type="Proteomes" id="UP001268089">
    <property type="component" value="Unassembled WGS sequence"/>
</dbReference>
<evidence type="ECO:0000313" key="1">
    <source>
        <dbReference type="EMBL" id="MDR7307814.1"/>
    </source>
</evidence>
<dbReference type="RefSeq" id="WP_310344327.1">
    <property type="nucleotide sequence ID" value="NZ_JAVDXO010000007.1"/>
</dbReference>
<accession>A0ABU1ZQJ9</accession>
<dbReference type="SUPFAM" id="SSF47240">
    <property type="entry name" value="Ferritin-like"/>
    <property type="match status" value="1"/>
</dbReference>
<reference evidence="1 2" key="1">
    <citation type="submission" date="2023-07" db="EMBL/GenBank/DDBJ databases">
        <title>Sorghum-associated microbial communities from plants grown in Nebraska, USA.</title>
        <authorList>
            <person name="Schachtman D."/>
        </authorList>
    </citation>
    <scope>NUCLEOTIDE SEQUENCE [LARGE SCALE GENOMIC DNA]</scope>
    <source>
        <strain evidence="1 2">BE308</strain>
    </source>
</reference>
<comment type="caution">
    <text evidence="1">The sequence shown here is derived from an EMBL/GenBank/DDBJ whole genome shotgun (WGS) entry which is preliminary data.</text>
</comment>
<dbReference type="Pfam" id="PF04305">
    <property type="entry name" value="DUF455"/>
    <property type="match status" value="1"/>
</dbReference>
<dbReference type="InterPro" id="IPR009078">
    <property type="entry name" value="Ferritin-like_SF"/>
</dbReference>
<protein>
    <submittedName>
        <fullName evidence="1">Uncharacterized ferritin-like protein (DUF455 family)</fullName>
    </submittedName>
</protein>
<gene>
    <name evidence="1" type="ORF">J2X15_003118</name>
</gene>
<dbReference type="InterPro" id="IPR011197">
    <property type="entry name" value="UCP012318"/>
</dbReference>
<sequence>MELRHRALHVFCLTDALEKADATQALRVDAPTLPLDTAVVLPWPEQPGRPPQPIQVHPKDVPRRTPFTAEGHAALMHSIAHIEFNAVNLALDAIWRFPDMPAAYYLDWLRVAQEEAQHFKLLQAHLRACGYDYGSFPAHDGLWTVCDNTRHDVVARMALVPRTMEARGLDAIPLIQAKLRKVGTPDALQAMAILDVILEEEVGHVAIGNQWYHWLCKKNALEPGAFYAQAAIKHAAPRPKPPFNLEARKRAGFSDAEMQAMTAAA</sequence>
<dbReference type="CDD" id="cd00657">
    <property type="entry name" value="Ferritin_like"/>
    <property type="match status" value="1"/>
</dbReference>
<proteinExistence type="predicted"/>
<dbReference type="PIRSF" id="PIRSF012318">
    <property type="entry name" value="UCP012318"/>
    <property type="match status" value="1"/>
</dbReference>
<dbReference type="InterPro" id="IPR007402">
    <property type="entry name" value="DUF455"/>
</dbReference>
<dbReference type="PANTHER" id="PTHR42782:SF4">
    <property type="entry name" value="DUF455 DOMAIN-CONTAINING PROTEIN"/>
    <property type="match status" value="1"/>
</dbReference>
<organism evidence="1 2">
    <name type="scientific">Rhodoferax saidenbachensis</name>
    <dbReference type="NCBI Taxonomy" id="1484693"/>
    <lineage>
        <taxon>Bacteria</taxon>
        <taxon>Pseudomonadati</taxon>
        <taxon>Pseudomonadota</taxon>
        <taxon>Betaproteobacteria</taxon>
        <taxon>Burkholderiales</taxon>
        <taxon>Comamonadaceae</taxon>
        <taxon>Rhodoferax</taxon>
    </lineage>
</organism>
<evidence type="ECO:0000313" key="2">
    <source>
        <dbReference type="Proteomes" id="UP001268089"/>
    </source>
</evidence>
<keyword evidence="2" id="KW-1185">Reference proteome</keyword>
<dbReference type="PANTHER" id="PTHR42782">
    <property type="entry name" value="SI:CH73-314G15.3"/>
    <property type="match status" value="1"/>
</dbReference>